<reference evidence="8" key="1">
    <citation type="submission" date="2020-07" db="EMBL/GenBank/DDBJ databases">
        <title>Genome sequence and genetic diversity analysis of an under-domesticated orphan crop, white fonio (Digitaria exilis).</title>
        <authorList>
            <person name="Bennetzen J.L."/>
            <person name="Chen S."/>
            <person name="Ma X."/>
            <person name="Wang X."/>
            <person name="Yssel A.E.J."/>
            <person name="Chaluvadi S.R."/>
            <person name="Johnson M."/>
            <person name="Gangashetty P."/>
            <person name="Hamidou F."/>
            <person name="Sanogo M.D."/>
            <person name="Zwaenepoel A."/>
            <person name="Wallace J."/>
            <person name="Van De Peer Y."/>
            <person name="Van Deynze A."/>
        </authorList>
    </citation>
    <scope>NUCLEOTIDE SEQUENCE</scope>
    <source>
        <tissue evidence="8">Leaves</tissue>
    </source>
</reference>
<keyword evidence="9" id="KW-1185">Reference proteome</keyword>
<dbReference type="InterPro" id="IPR016072">
    <property type="entry name" value="Skp1_comp_dimer"/>
</dbReference>
<evidence type="ECO:0000256" key="3">
    <source>
        <dbReference type="ARBA" id="ARBA00022786"/>
    </source>
</evidence>
<dbReference type="SUPFAM" id="SSF81382">
    <property type="entry name" value="Skp1 dimerisation domain-like"/>
    <property type="match status" value="1"/>
</dbReference>
<dbReference type="PIRSF" id="PIRSF028729">
    <property type="entry name" value="E3_ubiquit_lig_SCF_Skp"/>
    <property type="match status" value="1"/>
</dbReference>
<comment type="pathway">
    <text evidence="1 4">Protein modification; protein ubiquitination.</text>
</comment>
<comment type="function">
    <text evidence="4">Involved in ubiquitination and subsequent proteasomal degradation of target proteins. Together with CUL1, RBX1 and a F-box protein, it forms a SCF E3 ubiquitin ligase complex. The functional specificity of this complex depends on the type of F-box protein. In the SCF complex, it serves as an adapter that links the F-box protein to CUL1.</text>
</comment>
<comment type="similarity">
    <text evidence="2 4">Belongs to the SKP1 family.</text>
</comment>
<comment type="subunit">
    <text evidence="4">Part of a SCF (SKP1-cullin-F-box) protein ligase complex.</text>
</comment>
<feature type="domain" description="SKP1 component POZ" evidence="7">
    <location>
        <begin position="23"/>
        <end position="84"/>
    </location>
</feature>
<dbReference type="SMART" id="SM00512">
    <property type="entry name" value="Skp1"/>
    <property type="match status" value="1"/>
</dbReference>
<proteinExistence type="inferred from homology"/>
<sequence length="186" mass="20755">MEVDKGKGEAEETRKVAEADRDTVTLKSSDGKLFEVSKEAAARLSTVLAGMIAGGSIDDNGTDLKQIGSEALENVVDYCNKHANSIPSAALISSSISFNTAPFKEPEEWERKFVDRLSHDALFDLVEAANFLGMERLLDVTCHKISEMMKGKSPDQIREVFNIKNDYTKEELEEIRQELAWAFYDD</sequence>
<evidence type="ECO:0000256" key="2">
    <source>
        <dbReference type="ARBA" id="ARBA00009993"/>
    </source>
</evidence>
<evidence type="ECO:0000313" key="8">
    <source>
        <dbReference type="EMBL" id="KAF8668804.1"/>
    </source>
</evidence>
<dbReference type="InterPro" id="IPR016897">
    <property type="entry name" value="SKP1"/>
</dbReference>
<comment type="caution">
    <text evidence="8">The sequence shown here is derived from an EMBL/GenBank/DDBJ whole genome shotgun (WGS) entry which is preliminary data.</text>
</comment>
<dbReference type="Pfam" id="PF03931">
    <property type="entry name" value="Skp1_POZ"/>
    <property type="match status" value="1"/>
</dbReference>
<dbReference type="Gene3D" id="3.30.710.10">
    <property type="entry name" value="Potassium Channel Kv1.1, Chain A"/>
    <property type="match status" value="1"/>
</dbReference>
<dbReference type="InterPro" id="IPR016073">
    <property type="entry name" value="Skp1_comp_POZ"/>
</dbReference>
<accession>A0A835AU82</accession>
<dbReference type="SUPFAM" id="SSF54695">
    <property type="entry name" value="POZ domain"/>
    <property type="match status" value="1"/>
</dbReference>
<evidence type="ECO:0000259" key="6">
    <source>
        <dbReference type="Pfam" id="PF01466"/>
    </source>
</evidence>
<evidence type="ECO:0000313" key="9">
    <source>
        <dbReference type="Proteomes" id="UP000636709"/>
    </source>
</evidence>
<feature type="domain" description="SKP1 component dimerisation" evidence="6">
    <location>
        <begin position="136"/>
        <end position="182"/>
    </location>
</feature>
<dbReference type="UniPathway" id="UPA00143"/>
<dbReference type="GO" id="GO:0009867">
    <property type="term" value="P:jasmonic acid mediated signaling pathway"/>
    <property type="evidence" value="ECO:0007669"/>
    <property type="project" value="UniProtKB-ARBA"/>
</dbReference>
<feature type="region of interest" description="Disordered" evidence="5">
    <location>
        <begin position="1"/>
        <end position="21"/>
    </location>
</feature>
<dbReference type="AlphaFoldDB" id="A0A835AU82"/>
<evidence type="ECO:0000259" key="7">
    <source>
        <dbReference type="Pfam" id="PF03931"/>
    </source>
</evidence>
<dbReference type="PANTHER" id="PTHR11165">
    <property type="entry name" value="SKP1"/>
    <property type="match status" value="1"/>
</dbReference>
<dbReference type="EMBL" id="JACEFO010002273">
    <property type="protein sequence ID" value="KAF8668804.1"/>
    <property type="molecule type" value="Genomic_DNA"/>
</dbReference>
<evidence type="ECO:0000256" key="1">
    <source>
        <dbReference type="ARBA" id="ARBA00004906"/>
    </source>
</evidence>
<dbReference type="InterPro" id="IPR011333">
    <property type="entry name" value="SKP1/BTB/POZ_sf"/>
</dbReference>
<dbReference type="GO" id="GO:0016567">
    <property type="term" value="P:protein ubiquitination"/>
    <property type="evidence" value="ECO:0007669"/>
    <property type="project" value="UniProtKB-UniRule"/>
</dbReference>
<keyword evidence="3 4" id="KW-0833">Ubl conjugation pathway</keyword>
<evidence type="ECO:0000256" key="4">
    <source>
        <dbReference type="PIRNR" id="PIRNR028729"/>
    </source>
</evidence>
<protein>
    <recommendedName>
        <fullName evidence="4">SKP1-like protein</fullName>
    </recommendedName>
</protein>
<dbReference type="OrthoDB" id="652070at2759"/>
<dbReference type="InterPro" id="IPR001232">
    <property type="entry name" value="SKP1-like"/>
</dbReference>
<dbReference type="InterPro" id="IPR036296">
    <property type="entry name" value="SKP1-like_dim_sf"/>
</dbReference>
<organism evidence="8 9">
    <name type="scientific">Digitaria exilis</name>
    <dbReference type="NCBI Taxonomy" id="1010633"/>
    <lineage>
        <taxon>Eukaryota</taxon>
        <taxon>Viridiplantae</taxon>
        <taxon>Streptophyta</taxon>
        <taxon>Embryophyta</taxon>
        <taxon>Tracheophyta</taxon>
        <taxon>Spermatophyta</taxon>
        <taxon>Magnoliopsida</taxon>
        <taxon>Liliopsida</taxon>
        <taxon>Poales</taxon>
        <taxon>Poaceae</taxon>
        <taxon>PACMAD clade</taxon>
        <taxon>Panicoideae</taxon>
        <taxon>Panicodae</taxon>
        <taxon>Paniceae</taxon>
        <taxon>Anthephorinae</taxon>
        <taxon>Digitaria</taxon>
    </lineage>
</organism>
<dbReference type="Proteomes" id="UP000636709">
    <property type="component" value="Unassembled WGS sequence"/>
</dbReference>
<dbReference type="GO" id="GO:0006511">
    <property type="term" value="P:ubiquitin-dependent protein catabolic process"/>
    <property type="evidence" value="ECO:0007669"/>
    <property type="project" value="InterPro"/>
</dbReference>
<dbReference type="Pfam" id="PF01466">
    <property type="entry name" value="Skp1"/>
    <property type="match status" value="1"/>
</dbReference>
<name>A0A835AU82_9POAL</name>
<gene>
    <name evidence="8" type="ORF">HU200_052001</name>
</gene>
<evidence type="ECO:0000256" key="5">
    <source>
        <dbReference type="SAM" id="MobiDB-lite"/>
    </source>
</evidence>